<comment type="cofactor">
    <cofactor evidence="1">
        <name>pyridoxal 5'-phosphate</name>
        <dbReference type="ChEBI" id="CHEBI:597326"/>
    </cofactor>
</comment>
<organism evidence="7 8">
    <name type="scientific">Musa acuminata subsp. malaccensis</name>
    <name type="common">Wild banana</name>
    <name type="synonym">Musa malaccensis</name>
    <dbReference type="NCBI Taxonomy" id="214687"/>
    <lineage>
        <taxon>Eukaryota</taxon>
        <taxon>Viridiplantae</taxon>
        <taxon>Streptophyta</taxon>
        <taxon>Embryophyta</taxon>
        <taxon>Tracheophyta</taxon>
        <taxon>Spermatophyta</taxon>
        <taxon>Magnoliopsida</taxon>
        <taxon>Liliopsida</taxon>
        <taxon>Zingiberales</taxon>
        <taxon>Musaceae</taxon>
        <taxon>Musa</taxon>
    </lineage>
</organism>
<feature type="domain" description="ACT-like" evidence="6">
    <location>
        <begin position="13"/>
        <end position="69"/>
    </location>
</feature>
<evidence type="ECO:0000256" key="1">
    <source>
        <dbReference type="ARBA" id="ARBA00001933"/>
    </source>
</evidence>
<keyword evidence="2" id="KW-0028">Amino-acid biosynthesis</keyword>
<dbReference type="EnsemblPlants" id="Ma04_t18180.1">
    <property type="protein sequence ID" value="Ma04_p18180.1"/>
    <property type="gene ID" value="Ma04_g18180"/>
</dbReference>
<accession>A0A804IR14</accession>
<evidence type="ECO:0000256" key="2">
    <source>
        <dbReference type="ARBA" id="ARBA00022605"/>
    </source>
</evidence>
<dbReference type="InterPro" id="IPR045865">
    <property type="entry name" value="ACT-like_dom_sf"/>
</dbReference>
<comment type="pathway">
    <text evidence="5">Amino-acid biosynthesis.</text>
</comment>
<sequence>MRQMYAFRLGSYSMWNFSLFHYRAQGEIGANVLVGIQGPEEDTHEFKNQAQELGYEFTCEMSNESYRLLIP</sequence>
<evidence type="ECO:0000256" key="5">
    <source>
        <dbReference type="ARBA" id="ARBA00029440"/>
    </source>
</evidence>
<dbReference type="InterPro" id="IPR050147">
    <property type="entry name" value="Ser/Thr_Dehydratase"/>
</dbReference>
<name>A0A804IR14_MUSAM</name>
<dbReference type="Proteomes" id="UP000012960">
    <property type="component" value="Unplaced"/>
</dbReference>
<dbReference type="Gramene" id="Ma04_t18180.1">
    <property type="protein sequence ID" value="Ma04_p18180.1"/>
    <property type="gene ID" value="Ma04_g18180"/>
</dbReference>
<proteinExistence type="predicted"/>
<protein>
    <recommendedName>
        <fullName evidence="6">ACT-like domain-containing protein</fullName>
    </recommendedName>
</protein>
<dbReference type="InterPro" id="IPR001721">
    <property type="entry name" value="TD_ACT-like"/>
</dbReference>
<reference evidence="7" key="1">
    <citation type="submission" date="2021-05" db="UniProtKB">
        <authorList>
            <consortium name="EnsemblPlants"/>
        </authorList>
    </citation>
    <scope>IDENTIFICATION</scope>
    <source>
        <strain evidence="7">subsp. malaccensis</strain>
    </source>
</reference>
<keyword evidence="4" id="KW-0456">Lyase</keyword>
<evidence type="ECO:0000256" key="4">
    <source>
        <dbReference type="ARBA" id="ARBA00023239"/>
    </source>
</evidence>
<dbReference type="GO" id="GO:0016829">
    <property type="term" value="F:lyase activity"/>
    <property type="evidence" value="ECO:0007669"/>
    <property type="project" value="UniProtKB-KW"/>
</dbReference>
<dbReference type="AlphaFoldDB" id="A0A804IR14"/>
<evidence type="ECO:0000313" key="7">
    <source>
        <dbReference type="EnsemblPlants" id="Ma04_p18180.1"/>
    </source>
</evidence>
<dbReference type="Pfam" id="PF00585">
    <property type="entry name" value="Thr_dehydrat_C"/>
    <property type="match status" value="1"/>
</dbReference>
<dbReference type="SUPFAM" id="SSF55021">
    <property type="entry name" value="ACT-like"/>
    <property type="match status" value="1"/>
</dbReference>
<dbReference type="Gene3D" id="3.40.1020.10">
    <property type="entry name" value="Biosynthetic Threonine Deaminase, Domain 3"/>
    <property type="match status" value="1"/>
</dbReference>
<keyword evidence="8" id="KW-1185">Reference proteome</keyword>
<dbReference type="InParanoid" id="A0A804IR14"/>
<dbReference type="InterPro" id="IPR038110">
    <property type="entry name" value="TD_ACT-like_sf"/>
</dbReference>
<dbReference type="PANTHER" id="PTHR48078">
    <property type="entry name" value="THREONINE DEHYDRATASE, MITOCHONDRIAL-RELATED"/>
    <property type="match status" value="1"/>
</dbReference>
<dbReference type="GO" id="GO:0008652">
    <property type="term" value="P:amino acid biosynthetic process"/>
    <property type="evidence" value="ECO:0007669"/>
    <property type="project" value="UniProtKB-KW"/>
</dbReference>
<evidence type="ECO:0000313" key="8">
    <source>
        <dbReference type="Proteomes" id="UP000012960"/>
    </source>
</evidence>
<dbReference type="PANTHER" id="PTHR48078:SF11">
    <property type="entry name" value="THREONINE DEHYDRATASE, MITOCHONDRIAL"/>
    <property type="match status" value="1"/>
</dbReference>
<evidence type="ECO:0000259" key="6">
    <source>
        <dbReference type="Pfam" id="PF00585"/>
    </source>
</evidence>
<keyword evidence="3" id="KW-0663">Pyridoxal phosphate</keyword>
<evidence type="ECO:0000256" key="3">
    <source>
        <dbReference type="ARBA" id="ARBA00022898"/>
    </source>
</evidence>